<sequence length="79" mass="9120">MRCLGTWYSGGLGSVRFMVGLDDVKGLFQPIRFCDSLILLKYTVQCMLKVKANTWPQLDYNHCPLRQEHSHFRAASEQL</sequence>
<dbReference type="Proteomes" id="UP001333110">
    <property type="component" value="Unassembled WGS sequence"/>
</dbReference>
<dbReference type="AlphaFoldDB" id="A0AAN7N8P3"/>
<evidence type="ECO:0000313" key="2">
    <source>
        <dbReference type="Proteomes" id="UP001333110"/>
    </source>
</evidence>
<protein>
    <submittedName>
        <fullName evidence="1">Uncharacterized protein</fullName>
    </submittedName>
</protein>
<accession>A0AAN7N8P3</accession>
<name>A0AAN7N8P3_MYCAM</name>
<comment type="caution">
    <text evidence="1">The sequence shown here is derived from an EMBL/GenBank/DDBJ whole genome shotgun (WGS) entry which is preliminary data.</text>
</comment>
<reference evidence="1 2" key="1">
    <citation type="journal article" date="2023" name="J. Hered.">
        <title>Chromosome-level genome of the wood stork (Mycteria americana) provides insight into avian chromosome evolution.</title>
        <authorList>
            <person name="Flamio R. Jr."/>
            <person name="Ramstad K.M."/>
        </authorList>
    </citation>
    <scope>NUCLEOTIDE SEQUENCE [LARGE SCALE GENOMIC DNA]</scope>
    <source>
        <strain evidence="1">JAX WOST 10</strain>
    </source>
</reference>
<gene>
    <name evidence="1" type="ORF">QYF61_000833</name>
</gene>
<proteinExistence type="predicted"/>
<keyword evidence="2" id="KW-1185">Reference proteome</keyword>
<dbReference type="EMBL" id="JAUNZN010000004">
    <property type="protein sequence ID" value="KAK4821772.1"/>
    <property type="molecule type" value="Genomic_DNA"/>
</dbReference>
<organism evidence="1 2">
    <name type="scientific">Mycteria americana</name>
    <name type="common">Wood stork</name>
    <dbReference type="NCBI Taxonomy" id="33587"/>
    <lineage>
        <taxon>Eukaryota</taxon>
        <taxon>Metazoa</taxon>
        <taxon>Chordata</taxon>
        <taxon>Craniata</taxon>
        <taxon>Vertebrata</taxon>
        <taxon>Euteleostomi</taxon>
        <taxon>Archelosauria</taxon>
        <taxon>Archosauria</taxon>
        <taxon>Dinosauria</taxon>
        <taxon>Saurischia</taxon>
        <taxon>Theropoda</taxon>
        <taxon>Coelurosauria</taxon>
        <taxon>Aves</taxon>
        <taxon>Neognathae</taxon>
        <taxon>Neoaves</taxon>
        <taxon>Aequornithes</taxon>
        <taxon>Ciconiiformes</taxon>
        <taxon>Ciconiidae</taxon>
        <taxon>Mycteria</taxon>
    </lineage>
</organism>
<evidence type="ECO:0000313" key="1">
    <source>
        <dbReference type="EMBL" id="KAK4821772.1"/>
    </source>
</evidence>